<organism evidence="5 6">
    <name type="scientific">Symbiodinium microadriaticum</name>
    <name type="common">Dinoflagellate</name>
    <name type="synonym">Zooxanthella microadriatica</name>
    <dbReference type="NCBI Taxonomy" id="2951"/>
    <lineage>
        <taxon>Eukaryota</taxon>
        <taxon>Sar</taxon>
        <taxon>Alveolata</taxon>
        <taxon>Dinophyceae</taxon>
        <taxon>Suessiales</taxon>
        <taxon>Symbiodiniaceae</taxon>
        <taxon>Symbiodinium</taxon>
    </lineage>
</organism>
<keyword evidence="1" id="KW-0479">Metal-binding</keyword>
<dbReference type="Pfam" id="PF00027">
    <property type="entry name" value="cNMP_binding"/>
    <property type="match status" value="1"/>
</dbReference>
<dbReference type="PANTHER" id="PTHR11635:SF152">
    <property type="entry name" value="CAMP-DEPENDENT PROTEIN KINASE TYPE I REGULATORY SUBUNIT-RELATED"/>
    <property type="match status" value="1"/>
</dbReference>
<dbReference type="PRINTS" id="PR00103">
    <property type="entry name" value="CAMPKINASE"/>
</dbReference>
<name>A0A1Q9EPY3_SYMMI</name>
<feature type="zinc finger region" description="C3H1-type" evidence="1">
    <location>
        <begin position="286"/>
        <end position="309"/>
    </location>
</feature>
<dbReference type="GO" id="GO:0005952">
    <property type="term" value="C:cAMP-dependent protein kinase complex"/>
    <property type="evidence" value="ECO:0007669"/>
    <property type="project" value="InterPro"/>
</dbReference>
<accession>A0A1Q9EPY3</accession>
<dbReference type="GO" id="GO:0008270">
    <property type="term" value="F:zinc ion binding"/>
    <property type="evidence" value="ECO:0007669"/>
    <property type="project" value="UniProtKB-KW"/>
</dbReference>
<dbReference type="CDD" id="cd00038">
    <property type="entry name" value="CAP_ED"/>
    <property type="match status" value="1"/>
</dbReference>
<dbReference type="InterPro" id="IPR050503">
    <property type="entry name" value="cAMP-dep_PK_reg_su-like"/>
</dbReference>
<gene>
    <name evidence="5" type="primary">Pka-R2</name>
    <name evidence="5" type="ORF">AK812_SmicGene6950</name>
</gene>
<evidence type="ECO:0000313" key="5">
    <source>
        <dbReference type="EMBL" id="OLQ09437.1"/>
    </source>
</evidence>
<reference evidence="5 6" key="1">
    <citation type="submission" date="2016-02" db="EMBL/GenBank/DDBJ databases">
        <title>Genome analysis of coral dinoflagellate symbionts highlights evolutionary adaptations to a symbiotic lifestyle.</title>
        <authorList>
            <person name="Aranda M."/>
            <person name="Li Y."/>
            <person name="Liew Y.J."/>
            <person name="Baumgarten S."/>
            <person name="Simakov O."/>
            <person name="Wilson M."/>
            <person name="Piel J."/>
            <person name="Ashoor H."/>
            <person name="Bougouffa S."/>
            <person name="Bajic V.B."/>
            <person name="Ryu T."/>
            <person name="Ravasi T."/>
            <person name="Bayer T."/>
            <person name="Micklem G."/>
            <person name="Kim H."/>
            <person name="Bhak J."/>
            <person name="Lajeunesse T.C."/>
            <person name="Voolstra C.R."/>
        </authorList>
    </citation>
    <scope>NUCLEOTIDE SEQUENCE [LARGE SCALE GENOMIC DNA]</scope>
    <source>
        <strain evidence="5 6">CCMP2467</strain>
    </source>
</reference>
<dbReference type="SUPFAM" id="SSF51206">
    <property type="entry name" value="cAMP-binding domain-like"/>
    <property type="match status" value="1"/>
</dbReference>
<dbReference type="GO" id="GO:0030552">
    <property type="term" value="F:cAMP binding"/>
    <property type="evidence" value="ECO:0007669"/>
    <property type="project" value="TreeGrafter"/>
</dbReference>
<evidence type="ECO:0000259" key="3">
    <source>
        <dbReference type="PROSITE" id="PS50042"/>
    </source>
</evidence>
<dbReference type="EMBL" id="LSRX01000097">
    <property type="protein sequence ID" value="OLQ09437.1"/>
    <property type="molecule type" value="Genomic_DNA"/>
</dbReference>
<feature type="domain" description="C3H1-type" evidence="4">
    <location>
        <begin position="286"/>
        <end position="309"/>
    </location>
</feature>
<keyword evidence="1" id="KW-0863">Zinc-finger</keyword>
<proteinExistence type="predicted"/>
<dbReference type="PROSITE" id="PS50042">
    <property type="entry name" value="CNMP_BINDING_3"/>
    <property type="match status" value="1"/>
</dbReference>
<dbReference type="InterPro" id="IPR000571">
    <property type="entry name" value="Znf_CCCH"/>
</dbReference>
<dbReference type="InterPro" id="IPR018490">
    <property type="entry name" value="cNMP-bd_dom_sf"/>
</dbReference>
<keyword evidence="1" id="KW-0862">Zinc</keyword>
<sequence length="423" mass="47360">MASLEESCSFLNSCDIFATLTQELGLMDQICSLAEVLEEEEFDDDEAIVEQGEKDDKMFILRTGQAVACIGGEKGEIEVKQYAKGEYFGEIALLSGQPRKASNSERNLESLLRSYPAFLCRACRGSFPSFYITRSTFRRILGPLQSFLEKNMDKYVAALGPSAKYQDAMKEGVNEDLFFSWCLWKIHHIFSITSLMARVECRFTFLDVLLDDEERVLDMRRNRARSEPPRACSDMVNEDCPAENDSTPQADQTSADVSGFQPTPEPASAVIGNKGSIGHPILCKRPCVHVAKGGSCPLEDTCPYCHFPHRVLHRPKEEQRAFMKKMPTAELLSTILVLLQEKAQATNLQGTAPLFDVLRAEIHKQERPKPTACGHDPAKKRLLRGLRQTMQKMNFTGLAGMAVSKCEGACQTELVQAIERLRM</sequence>
<dbReference type="OrthoDB" id="407073at2759"/>
<keyword evidence="6" id="KW-1185">Reference proteome</keyword>
<dbReference type="GO" id="GO:0034236">
    <property type="term" value="F:protein kinase A catalytic subunit binding"/>
    <property type="evidence" value="ECO:0007669"/>
    <property type="project" value="TreeGrafter"/>
</dbReference>
<dbReference type="Gene3D" id="2.60.120.10">
    <property type="entry name" value="Jelly Rolls"/>
    <property type="match status" value="1"/>
</dbReference>
<feature type="region of interest" description="Disordered" evidence="2">
    <location>
        <begin position="227"/>
        <end position="265"/>
    </location>
</feature>
<dbReference type="Proteomes" id="UP000186817">
    <property type="component" value="Unassembled WGS sequence"/>
</dbReference>
<evidence type="ECO:0000259" key="4">
    <source>
        <dbReference type="PROSITE" id="PS50103"/>
    </source>
</evidence>
<evidence type="ECO:0000313" key="6">
    <source>
        <dbReference type="Proteomes" id="UP000186817"/>
    </source>
</evidence>
<comment type="caution">
    <text evidence="5">The sequence shown here is derived from an EMBL/GenBank/DDBJ whole genome shotgun (WGS) entry which is preliminary data.</text>
</comment>
<keyword evidence="5" id="KW-0808">Transferase</keyword>
<dbReference type="GO" id="GO:0005829">
    <property type="term" value="C:cytosol"/>
    <property type="evidence" value="ECO:0007669"/>
    <property type="project" value="TreeGrafter"/>
</dbReference>
<dbReference type="PROSITE" id="PS50103">
    <property type="entry name" value="ZF_C3H1"/>
    <property type="match status" value="1"/>
</dbReference>
<protein>
    <submittedName>
        <fullName evidence="5">cAMP-dependent protein kinase type II regulatory subunit</fullName>
    </submittedName>
</protein>
<dbReference type="GO" id="GO:0016301">
    <property type="term" value="F:kinase activity"/>
    <property type="evidence" value="ECO:0007669"/>
    <property type="project" value="UniProtKB-KW"/>
</dbReference>
<dbReference type="SMART" id="SM00100">
    <property type="entry name" value="cNMP"/>
    <property type="match status" value="1"/>
</dbReference>
<evidence type="ECO:0000256" key="1">
    <source>
        <dbReference type="PROSITE-ProRule" id="PRU00723"/>
    </source>
</evidence>
<keyword evidence="5" id="KW-0418">Kinase</keyword>
<dbReference type="PANTHER" id="PTHR11635">
    <property type="entry name" value="CAMP-DEPENDENT PROTEIN KINASE REGULATORY CHAIN"/>
    <property type="match status" value="1"/>
</dbReference>
<dbReference type="InterPro" id="IPR014710">
    <property type="entry name" value="RmlC-like_jellyroll"/>
</dbReference>
<dbReference type="AlphaFoldDB" id="A0A1Q9EPY3"/>
<feature type="domain" description="Cyclic nucleotide-binding" evidence="3">
    <location>
        <begin position="33"/>
        <end position="158"/>
    </location>
</feature>
<dbReference type="GO" id="GO:0004862">
    <property type="term" value="F:cAMP-dependent protein kinase inhibitor activity"/>
    <property type="evidence" value="ECO:0007669"/>
    <property type="project" value="TreeGrafter"/>
</dbReference>
<feature type="compositionally biased region" description="Polar residues" evidence="2">
    <location>
        <begin position="244"/>
        <end position="256"/>
    </location>
</feature>
<evidence type="ECO:0000256" key="2">
    <source>
        <dbReference type="SAM" id="MobiDB-lite"/>
    </source>
</evidence>
<dbReference type="InterPro" id="IPR000595">
    <property type="entry name" value="cNMP-bd_dom"/>
</dbReference>